<dbReference type="Gene3D" id="2.170.130.10">
    <property type="entry name" value="TonB-dependent receptor, plug domain"/>
    <property type="match status" value="1"/>
</dbReference>
<dbReference type="EMBL" id="CP139960">
    <property type="protein sequence ID" value="WQD39250.1"/>
    <property type="molecule type" value="Genomic_DNA"/>
</dbReference>
<keyword evidence="5 7" id="KW-0472">Membrane</keyword>
<evidence type="ECO:0000256" key="3">
    <source>
        <dbReference type="ARBA" id="ARBA00022452"/>
    </source>
</evidence>
<name>A0ABZ0WBA0_9BACT</name>
<protein>
    <submittedName>
        <fullName evidence="10">TonB-dependent receptor</fullName>
    </submittedName>
</protein>
<feature type="domain" description="TonB-dependent receptor plug" evidence="9">
    <location>
        <begin position="198"/>
        <end position="313"/>
    </location>
</feature>
<evidence type="ECO:0000256" key="2">
    <source>
        <dbReference type="ARBA" id="ARBA00022448"/>
    </source>
</evidence>
<evidence type="ECO:0000256" key="5">
    <source>
        <dbReference type="ARBA" id="ARBA00023136"/>
    </source>
</evidence>
<accession>A0ABZ0WBA0</accession>
<dbReference type="InterPro" id="IPR023996">
    <property type="entry name" value="TonB-dep_OMP_SusC/RagA"/>
</dbReference>
<evidence type="ECO:0000259" key="9">
    <source>
        <dbReference type="Pfam" id="PF07715"/>
    </source>
</evidence>
<sequence>MKLVVFIILLSSFQAIAFDAASQQRINLDVKSLSIPQIIEKIEKDYKYRFVYNPELKYSNVKLDLYARNATLDYVMQNMLKATTFSYKKINKGLVVIIGKPGEMMSISVEGKITDPAGNPLSGVSVAEKGTTNGVLSGEDGSYKITVKDENAVLTFSIVGYSAIDVSVKDNNYSQVTLYPAENKMDEVVVIGYGTAKRKDLTGAVSSVKADDIVRSPAHNAMEALQGQVPGLDIVRNSGKATSGVTMNIRGKRSLSTAKDEYGNLIANNPLVIIDGVQGGNITDIPPQEIESIDVMKDASSTAIYGSQGANGVIIVTTKRAKSGKAKISYNGYVGVNGWAQYPKMRMGEDYIKLRREAAKTTGQWSSPDDDQTLFTPEEWTAIQNNEWIDWVDQVVHNGMVQNHQVSVSGGGEKTSALLSAGYYKEKGSLKDDLLSKYNLRTAVDHSFTNVFKAGASMNLTHYAGYERAENVLWRAATNEPLGKVFDENGQLVLWPVGRSAKVNPLADEATEYTAKHQRLTTNILANGYAELKPLKGLSLRSNLGTNFSFRRNSDFEDATSIDRAQDGLAGALASVLASDKTFITWDNILSYTTKVNDHTFAFTGLTSWTQSKFRSSYSEGSGQLIPEQLWHNLEANAKSSYVIQSDYIQSQTFSYAARLNYNYLGKYLVTVSNRWDGASRLAEGHKWAAFPSAAFAWRVIDENWFENAKNLNELKFRLSWGMTGNSGISEYGTQSYLNSLSNSAFQDYGYSYYVFNPFLGNVDLGWERSAATNIGLDFGFFSNRISGSVDFYNTKTTDLLLPRTLPTSLGSGNNTPFKIYQNIGSTNNKGVEVNINTVNIRKQRFNWQSNITFAYNKEKIVDLIDGRDIIGASSRSTESLLIGRPLTSFYTFKRLGIWQLDEAEEAAKYFKDAGKTQPFKPGDIKLADLNGDFIIDETNDVQYIGTTSPRWTAGLNNTFRYKNIDLTVYILSRWGHMMTYDFTGAYDPSGKGNQPAYLDYWTPENPTNDFPRPDRTNFYNYLGYQALNYIDASYIKLKTIALGYSFPAPVVSKWGMSDLRVYASANNLFTYSRSHFVKNYDPERGGSAKSPLQRQFVLGLNVSL</sequence>
<dbReference type="InterPro" id="IPR023997">
    <property type="entry name" value="TonB-dep_OMP_SusC/RagA_CS"/>
</dbReference>
<evidence type="ECO:0000256" key="7">
    <source>
        <dbReference type="PROSITE-ProRule" id="PRU01360"/>
    </source>
</evidence>
<comment type="subcellular location">
    <subcellularLocation>
        <location evidence="1 7">Cell outer membrane</location>
        <topology evidence="1 7">Multi-pass membrane protein</topology>
    </subcellularLocation>
</comment>
<keyword evidence="3 7" id="KW-1134">Transmembrane beta strand</keyword>
<dbReference type="InterPro" id="IPR036942">
    <property type="entry name" value="Beta-barrel_TonB_sf"/>
</dbReference>
<dbReference type="NCBIfam" id="TIGR04056">
    <property type="entry name" value="OMP_RagA_SusC"/>
    <property type="match status" value="1"/>
</dbReference>
<evidence type="ECO:0000256" key="6">
    <source>
        <dbReference type="ARBA" id="ARBA00023237"/>
    </source>
</evidence>
<keyword evidence="11" id="KW-1185">Reference proteome</keyword>
<dbReference type="Proteomes" id="UP001325680">
    <property type="component" value="Chromosome"/>
</dbReference>
<keyword evidence="2 7" id="KW-0813">Transport</keyword>
<keyword evidence="6 7" id="KW-0998">Cell outer membrane</keyword>
<keyword evidence="10" id="KW-0675">Receptor</keyword>
<dbReference type="SUPFAM" id="SSF56935">
    <property type="entry name" value="Porins"/>
    <property type="match status" value="1"/>
</dbReference>
<evidence type="ECO:0000256" key="4">
    <source>
        <dbReference type="ARBA" id="ARBA00022692"/>
    </source>
</evidence>
<evidence type="ECO:0000256" key="1">
    <source>
        <dbReference type="ARBA" id="ARBA00004571"/>
    </source>
</evidence>
<evidence type="ECO:0000256" key="8">
    <source>
        <dbReference type="SAM" id="SignalP"/>
    </source>
</evidence>
<dbReference type="PROSITE" id="PS52016">
    <property type="entry name" value="TONB_DEPENDENT_REC_3"/>
    <property type="match status" value="1"/>
</dbReference>
<dbReference type="Pfam" id="PF13715">
    <property type="entry name" value="CarbopepD_reg_2"/>
    <property type="match status" value="1"/>
</dbReference>
<proteinExistence type="inferred from homology"/>
<evidence type="ECO:0000313" key="11">
    <source>
        <dbReference type="Proteomes" id="UP001325680"/>
    </source>
</evidence>
<dbReference type="InterPro" id="IPR039426">
    <property type="entry name" value="TonB-dep_rcpt-like"/>
</dbReference>
<dbReference type="InterPro" id="IPR008969">
    <property type="entry name" value="CarboxyPept-like_regulatory"/>
</dbReference>
<dbReference type="RefSeq" id="WP_211316539.1">
    <property type="nucleotide sequence ID" value="NZ_CP139960.1"/>
</dbReference>
<dbReference type="NCBIfam" id="TIGR04057">
    <property type="entry name" value="SusC_RagA_signa"/>
    <property type="match status" value="1"/>
</dbReference>
<dbReference type="SUPFAM" id="SSF49464">
    <property type="entry name" value="Carboxypeptidase regulatory domain-like"/>
    <property type="match status" value="1"/>
</dbReference>
<keyword evidence="8" id="KW-0732">Signal</keyword>
<evidence type="ECO:0000313" key="10">
    <source>
        <dbReference type="EMBL" id="WQD39250.1"/>
    </source>
</evidence>
<feature type="signal peptide" evidence="8">
    <location>
        <begin position="1"/>
        <end position="17"/>
    </location>
</feature>
<dbReference type="Pfam" id="PF07715">
    <property type="entry name" value="Plug"/>
    <property type="match status" value="1"/>
</dbReference>
<keyword evidence="4 7" id="KW-0812">Transmembrane</keyword>
<organism evidence="10 11">
    <name type="scientific">Niabella yanshanensis</name>
    <dbReference type="NCBI Taxonomy" id="577386"/>
    <lineage>
        <taxon>Bacteria</taxon>
        <taxon>Pseudomonadati</taxon>
        <taxon>Bacteroidota</taxon>
        <taxon>Chitinophagia</taxon>
        <taxon>Chitinophagales</taxon>
        <taxon>Chitinophagaceae</taxon>
        <taxon>Niabella</taxon>
    </lineage>
</organism>
<gene>
    <name evidence="10" type="ORF">U0035_03680</name>
</gene>
<dbReference type="InterPro" id="IPR037066">
    <property type="entry name" value="Plug_dom_sf"/>
</dbReference>
<comment type="similarity">
    <text evidence="7">Belongs to the TonB-dependent receptor family.</text>
</comment>
<dbReference type="InterPro" id="IPR012910">
    <property type="entry name" value="Plug_dom"/>
</dbReference>
<reference evidence="10 11" key="1">
    <citation type="submission" date="2023-12" db="EMBL/GenBank/DDBJ databases">
        <title>Genome sequencing and assembly of bacterial species from a model synthetic community.</title>
        <authorList>
            <person name="Hogle S.L."/>
        </authorList>
    </citation>
    <scope>NUCLEOTIDE SEQUENCE [LARGE SCALE GENOMIC DNA]</scope>
    <source>
        <strain evidence="10 11">HAMBI_3031</strain>
    </source>
</reference>
<feature type="chain" id="PRO_5046252286" evidence="8">
    <location>
        <begin position="18"/>
        <end position="1105"/>
    </location>
</feature>
<dbReference type="Gene3D" id="2.40.170.20">
    <property type="entry name" value="TonB-dependent receptor, beta-barrel domain"/>
    <property type="match status" value="1"/>
</dbReference>
<dbReference type="Gene3D" id="2.60.40.1120">
    <property type="entry name" value="Carboxypeptidase-like, regulatory domain"/>
    <property type="match status" value="1"/>
</dbReference>